<dbReference type="FunCoup" id="A0A2G5D4S4">
    <property type="interactions" value="1473"/>
</dbReference>
<dbReference type="InterPro" id="IPR013766">
    <property type="entry name" value="Thioredoxin_domain"/>
</dbReference>
<dbReference type="InParanoid" id="A0A2G5D4S4"/>
<evidence type="ECO:0000256" key="1">
    <source>
        <dbReference type="ARBA" id="ARBA00022982"/>
    </source>
</evidence>
<accession>A0A2G5D4S4</accession>
<dbReference type="Gene3D" id="3.40.30.10">
    <property type="entry name" value="Glutaredoxin"/>
    <property type="match status" value="1"/>
</dbReference>
<evidence type="ECO:0000313" key="6">
    <source>
        <dbReference type="EMBL" id="PIA38516.1"/>
    </source>
</evidence>
<keyword evidence="1" id="KW-0813">Transport</keyword>
<keyword evidence="1" id="KW-0249">Electron transport</keyword>
<dbReference type="FunFam" id="3.40.30.10:FF:000245">
    <property type="entry name" value="Thioredoxin"/>
    <property type="match status" value="1"/>
</dbReference>
<dbReference type="InterPro" id="IPR050620">
    <property type="entry name" value="Thioredoxin_H-type-like"/>
</dbReference>
<dbReference type="Pfam" id="PF00085">
    <property type="entry name" value="Thioredoxin"/>
    <property type="match status" value="1"/>
</dbReference>
<feature type="transmembrane region" description="Helical" evidence="4">
    <location>
        <begin position="20"/>
        <end position="46"/>
    </location>
</feature>
<dbReference type="STRING" id="218851.A0A2G5D4S4"/>
<gene>
    <name evidence="6" type="ORF">AQUCO_02700013v1</name>
</gene>
<dbReference type="PANTHER" id="PTHR10438">
    <property type="entry name" value="THIOREDOXIN"/>
    <property type="match status" value="1"/>
</dbReference>
<proteinExistence type="predicted"/>
<dbReference type="CDD" id="cd02947">
    <property type="entry name" value="TRX_family"/>
    <property type="match status" value="1"/>
</dbReference>
<dbReference type="Proteomes" id="UP000230069">
    <property type="component" value="Unassembled WGS sequence"/>
</dbReference>
<dbReference type="PROSITE" id="PS51352">
    <property type="entry name" value="THIOREDOXIN_2"/>
    <property type="match status" value="1"/>
</dbReference>
<evidence type="ECO:0000313" key="7">
    <source>
        <dbReference type="Proteomes" id="UP000230069"/>
    </source>
</evidence>
<dbReference type="PROSITE" id="PS00194">
    <property type="entry name" value="THIOREDOXIN_1"/>
    <property type="match status" value="1"/>
</dbReference>
<dbReference type="SUPFAM" id="SSF52833">
    <property type="entry name" value="Thioredoxin-like"/>
    <property type="match status" value="1"/>
</dbReference>
<keyword evidence="4" id="KW-0472">Membrane</keyword>
<keyword evidence="7" id="KW-1185">Reference proteome</keyword>
<dbReference type="PANTHER" id="PTHR10438:SF434">
    <property type="entry name" value="THIOREDOXIN H9"/>
    <property type="match status" value="1"/>
</dbReference>
<evidence type="ECO:0000256" key="3">
    <source>
        <dbReference type="ARBA" id="ARBA00023284"/>
    </source>
</evidence>
<feature type="domain" description="Thioredoxin" evidence="5">
    <location>
        <begin position="62"/>
        <end position="203"/>
    </location>
</feature>
<dbReference type="InterPro" id="IPR017937">
    <property type="entry name" value="Thioredoxin_CS"/>
</dbReference>
<keyword evidence="3" id="KW-0676">Redox-active center</keyword>
<evidence type="ECO:0000256" key="4">
    <source>
        <dbReference type="SAM" id="Phobius"/>
    </source>
</evidence>
<dbReference type="OrthoDB" id="2121326at2759"/>
<dbReference type="AlphaFoldDB" id="A0A2G5D4S4"/>
<reference evidence="6 7" key="1">
    <citation type="submission" date="2017-09" db="EMBL/GenBank/DDBJ databases">
        <title>WGS assembly of Aquilegia coerulea Goldsmith.</title>
        <authorList>
            <person name="Hodges S."/>
            <person name="Kramer E."/>
            <person name="Nordborg M."/>
            <person name="Tomkins J."/>
            <person name="Borevitz J."/>
            <person name="Derieg N."/>
            <person name="Yan J."/>
            <person name="Mihaltcheva S."/>
            <person name="Hayes R.D."/>
            <person name="Rokhsar D."/>
        </authorList>
    </citation>
    <scope>NUCLEOTIDE SEQUENCE [LARGE SCALE GENOMIC DNA]</scope>
    <source>
        <strain evidence="7">cv. Goldsmith</strain>
    </source>
</reference>
<protein>
    <recommendedName>
        <fullName evidence="5">Thioredoxin domain-containing protein</fullName>
    </recommendedName>
</protein>
<sequence length="209" mass="23418">MLVTRSKVISFCSLSLSLSFSPAVFVFCFSFFVSSFLVLGFILLIFRFQLDSSDYCNFNPFEGVAVFLSKFDSSSLNGKLRRQDEGDHPINFGGGNVQLVTTKEGWDEKLSEASRLGKIVVANFSATWCGPCRIIAQLYSELSEKYPSLMFLAVDVDELTEFSSSWDIRATPTFFFLRDGKQIDKLVGANKPELQKKIVTFADTVARSK</sequence>
<name>A0A2G5D4S4_AQUCA</name>
<dbReference type="EMBL" id="KZ305044">
    <property type="protein sequence ID" value="PIA38516.1"/>
    <property type="molecule type" value="Genomic_DNA"/>
</dbReference>
<evidence type="ECO:0000256" key="2">
    <source>
        <dbReference type="ARBA" id="ARBA00023157"/>
    </source>
</evidence>
<keyword evidence="2" id="KW-1015">Disulfide bond</keyword>
<keyword evidence="4" id="KW-1133">Transmembrane helix</keyword>
<keyword evidence="4" id="KW-0812">Transmembrane</keyword>
<dbReference type="InterPro" id="IPR036249">
    <property type="entry name" value="Thioredoxin-like_sf"/>
</dbReference>
<evidence type="ECO:0000259" key="5">
    <source>
        <dbReference type="PROSITE" id="PS51352"/>
    </source>
</evidence>
<organism evidence="6 7">
    <name type="scientific">Aquilegia coerulea</name>
    <name type="common">Rocky mountain columbine</name>
    <dbReference type="NCBI Taxonomy" id="218851"/>
    <lineage>
        <taxon>Eukaryota</taxon>
        <taxon>Viridiplantae</taxon>
        <taxon>Streptophyta</taxon>
        <taxon>Embryophyta</taxon>
        <taxon>Tracheophyta</taxon>
        <taxon>Spermatophyta</taxon>
        <taxon>Magnoliopsida</taxon>
        <taxon>Ranunculales</taxon>
        <taxon>Ranunculaceae</taxon>
        <taxon>Thalictroideae</taxon>
        <taxon>Aquilegia</taxon>
    </lineage>
</organism>